<dbReference type="AlphaFoldDB" id="A0A0E9TSJ5"/>
<proteinExistence type="predicted"/>
<sequence length="21" mass="2264">MSNGQSNVVCMFPKIVLVPCP</sequence>
<evidence type="ECO:0000313" key="1">
    <source>
        <dbReference type="EMBL" id="JAH55850.1"/>
    </source>
</evidence>
<dbReference type="EMBL" id="GBXM01052727">
    <property type="protein sequence ID" value="JAH55850.1"/>
    <property type="molecule type" value="Transcribed_RNA"/>
</dbReference>
<reference evidence="1" key="2">
    <citation type="journal article" date="2015" name="Fish Shellfish Immunol.">
        <title>Early steps in the European eel (Anguilla anguilla)-Vibrio vulnificus interaction in the gills: Role of the RtxA13 toxin.</title>
        <authorList>
            <person name="Callol A."/>
            <person name="Pajuelo D."/>
            <person name="Ebbesson L."/>
            <person name="Teles M."/>
            <person name="MacKenzie S."/>
            <person name="Amaro C."/>
        </authorList>
    </citation>
    <scope>NUCLEOTIDE SEQUENCE</scope>
</reference>
<protein>
    <submittedName>
        <fullName evidence="1">Uncharacterized protein</fullName>
    </submittedName>
</protein>
<accession>A0A0E9TSJ5</accession>
<reference evidence="1" key="1">
    <citation type="submission" date="2014-11" db="EMBL/GenBank/DDBJ databases">
        <authorList>
            <person name="Amaro Gonzalez C."/>
        </authorList>
    </citation>
    <scope>NUCLEOTIDE SEQUENCE</scope>
</reference>
<name>A0A0E9TSJ5_ANGAN</name>
<organism evidence="1">
    <name type="scientific">Anguilla anguilla</name>
    <name type="common">European freshwater eel</name>
    <name type="synonym">Muraena anguilla</name>
    <dbReference type="NCBI Taxonomy" id="7936"/>
    <lineage>
        <taxon>Eukaryota</taxon>
        <taxon>Metazoa</taxon>
        <taxon>Chordata</taxon>
        <taxon>Craniata</taxon>
        <taxon>Vertebrata</taxon>
        <taxon>Euteleostomi</taxon>
        <taxon>Actinopterygii</taxon>
        <taxon>Neopterygii</taxon>
        <taxon>Teleostei</taxon>
        <taxon>Anguilliformes</taxon>
        <taxon>Anguillidae</taxon>
        <taxon>Anguilla</taxon>
    </lineage>
</organism>